<feature type="compositionally biased region" description="Low complexity" evidence="1">
    <location>
        <begin position="94"/>
        <end position="104"/>
    </location>
</feature>
<feature type="compositionally biased region" description="Basic and acidic residues" evidence="1">
    <location>
        <begin position="55"/>
        <end position="66"/>
    </location>
</feature>
<dbReference type="Pfam" id="PF08648">
    <property type="entry name" value="SNRNP27"/>
    <property type="match status" value="1"/>
</dbReference>
<gene>
    <name evidence="3" type="ORF">N0V91_001135</name>
</gene>
<feature type="region of interest" description="Disordered" evidence="1">
    <location>
        <begin position="46"/>
        <end position="154"/>
    </location>
</feature>
<feature type="domain" description="U4/U6.U5 small nuclear ribonucleoprotein 27kDa protein" evidence="2">
    <location>
        <begin position="33"/>
        <end position="60"/>
    </location>
</feature>
<name>A0A9W8ZLP0_9PLEO</name>
<keyword evidence="4" id="KW-1185">Reference proteome</keyword>
<organism evidence="3 4">
    <name type="scientific">Didymella pomorum</name>
    <dbReference type="NCBI Taxonomy" id="749634"/>
    <lineage>
        <taxon>Eukaryota</taxon>
        <taxon>Fungi</taxon>
        <taxon>Dikarya</taxon>
        <taxon>Ascomycota</taxon>
        <taxon>Pezizomycotina</taxon>
        <taxon>Dothideomycetes</taxon>
        <taxon>Pleosporomycetidae</taxon>
        <taxon>Pleosporales</taxon>
        <taxon>Pleosporineae</taxon>
        <taxon>Didymellaceae</taxon>
        <taxon>Didymella</taxon>
    </lineage>
</organism>
<sequence>MLNAEIMNATALVKPPLHHQQPVKTKLAMEDFDENDEMAAMMGFSSFGGTKKRKFDQTKSPAKEEYSASGANSTELGVRTKAPEIQTPNDEEASISSSSSAAAAVKTQPPPNGGLASFLARGQALPAKPPQTVSNHPEASPQADPSASEMVSFGGPSISRAELSALRFGMRNENGDAAYFLPSFVEDPWEKLSTSRP</sequence>
<dbReference type="Proteomes" id="UP001140510">
    <property type="component" value="Unassembled WGS sequence"/>
</dbReference>
<reference evidence="3" key="1">
    <citation type="submission" date="2022-10" db="EMBL/GenBank/DDBJ databases">
        <title>Tapping the CABI collections for fungal endophytes: first genome assemblies for Collariella, Neodidymelliopsis, Ascochyta clinopodiicola, Didymella pomorum, Didymosphaeria variabile, Neocosmospora piperis and Neocucurbitaria cava.</title>
        <authorList>
            <person name="Hill R."/>
        </authorList>
    </citation>
    <scope>NUCLEOTIDE SEQUENCE</scope>
    <source>
        <strain evidence="3">IMI 355091</strain>
    </source>
</reference>
<accession>A0A9W8ZLP0</accession>
<proteinExistence type="predicted"/>
<protein>
    <recommendedName>
        <fullName evidence="2">U4/U6.U5 small nuclear ribonucleoprotein 27kDa protein domain-containing protein</fullName>
    </recommendedName>
</protein>
<evidence type="ECO:0000313" key="3">
    <source>
        <dbReference type="EMBL" id="KAJ4411996.1"/>
    </source>
</evidence>
<dbReference type="InterPro" id="IPR013957">
    <property type="entry name" value="SNRNP27"/>
</dbReference>
<evidence type="ECO:0000259" key="2">
    <source>
        <dbReference type="Pfam" id="PF08648"/>
    </source>
</evidence>
<evidence type="ECO:0000256" key="1">
    <source>
        <dbReference type="SAM" id="MobiDB-lite"/>
    </source>
</evidence>
<dbReference type="GO" id="GO:0008380">
    <property type="term" value="P:RNA splicing"/>
    <property type="evidence" value="ECO:0007669"/>
    <property type="project" value="InterPro"/>
</dbReference>
<dbReference type="AlphaFoldDB" id="A0A9W8ZLP0"/>
<evidence type="ECO:0000313" key="4">
    <source>
        <dbReference type="Proteomes" id="UP001140510"/>
    </source>
</evidence>
<dbReference type="EMBL" id="JAPEVA010000004">
    <property type="protein sequence ID" value="KAJ4411996.1"/>
    <property type="molecule type" value="Genomic_DNA"/>
</dbReference>
<dbReference type="OrthoDB" id="5419162at2759"/>
<comment type="caution">
    <text evidence="3">The sequence shown here is derived from an EMBL/GenBank/DDBJ whole genome shotgun (WGS) entry which is preliminary data.</text>
</comment>